<dbReference type="Proteomes" id="UP000280346">
    <property type="component" value="Unassembled WGS sequence"/>
</dbReference>
<name>A0A433JBJ7_9PROT</name>
<dbReference type="OrthoDB" id="9792788at2"/>
<keyword evidence="2" id="KW-0812">Transmembrane</keyword>
<feature type="region of interest" description="Disordered" evidence="1">
    <location>
        <begin position="131"/>
        <end position="201"/>
    </location>
</feature>
<dbReference type="EMBL" id="RZIJ01000005">
    <property type="protein sequence ID" value="RUQ73752.1"/>
    <property type="molecule type" value="Genomic_DNA"/>
</dbReference>
<dbReference type="PANTHER" id="PTHR35335">
    <property type="entry name" value="UPF0716 PROTEIN FXSA"/>
    <property type="match status" value="1"/>
</dbReference>
<protein>
    <submittedName>
        <fullName evidence="3">FxsA family protein</fullName>
    </submittedName>
</protein>
<dbReference type="GO" id="GO:0016020">
    <property type="term" value="C:membrane"/>
    <property type="evidence" value="ECO:0007669"/>
    <property type="project" value="InterPro"/>
</dbReference>
<dbReference type="RefSeq" id="WP_126996860.1">
    <property type="nucleotide sequence ID" value="NZ_JBNPXW010000004.1"/>
</dbReference>
<dbReference type="InterPro" id="IPR007313">
    <property type="entry name" value="FxsA"/>
</dbReference>
<feature type="compositionally biased region" description="Gly residues" evidence="1">
    <location>
        <begin position="135"/>
        <end position="152"/>
    </location>
</feature>
<reference evidence="3 4" key="1">
    <citation type="submission" date="2018-12" db="EMBL/GenBank/DDBJ databases">
        <authorList>
            <person name="Yang Y."/>
        </authorList>
    </citation>
    <scope>NUCLEOTIDE SEQUENCE [LARGE SCALE GENOMIC DNA]</scope>
    <source>
        <strain evidence="3 4">GSF71</strain>
    </source>
</reference>
<feature type="transmembrane region" description="Helical" evidence="2">
    <location>
        <begin position="77"/>
        <end position="99"/>
    </location>
</feature>
<dbReference type="AlphaFoldDB" id="A0A433JBJ7"/>
<accession>A0A433JBJ7</accession>
<feature type="compositionally biased region" description="Pro residues" evidence="1">
    <location>
        <begin position="153"/>
        <end position="162"/>
    </location>
</feature>
<evidence type="ECO:0000256" key="1">
    <source>
        <dbReference type="SAM" id="MobiDB-lite"/>
    </source>
</evidence>
<keyword evidence="2" id="KW-1133">Transmembrane helix</keyword>
<evidence type="ECO:0000313" key="3">
    <source>
        <dbReference type="EMBL" id="RUQ73752.1"/>
    </source>
</evidence>
<dbReference type="NCBIfam" id="NF008528">
    <property type="entry name" value="PRK11463.1-2"/>
    <property type="match status" value="1"/>
</dbReference>
<dbReference type="Pfam" id="PF04186">
    <property type="entry name" value="FxsA"/>
    <property type="match status" value="1"/>
</dbReference>
<evidence type="ECO:0000256" key="2">
    <source>
        <dbReference type="SAM" id="Phobius"/>
    </source>
</evidence>
<keyword evidence="2" id="KW-0472">Membrane</keyword>
<feature type="transmembrane region" description="Helical" evidence="2">
    <location>
        <begin position="27"/>
        <end position="45"/>
    </location>
</feature>
<gene>
    <name evidence="3" type="ORF">EJ913_08845</name>
</gene>
<evidence type="ECO:0000313" key="4">
    <source>
        <dbReference type="Proteomes" id="UP000280346"/>
    </source>
</evidence>
<comment type="caution">
    <text evidence="3">The sequence shown here is derived from an EMBL/GenBank/DDBJ whole genome shotgun (WGS) entry which is preliminary data.</text>
</comment>
<keyword evidence="4" id="KW-1185">Reference proteome</keyword>
<organism evidence="3 4">
    <name type="scientific">Azospirillum doebereinerae</name>
    <dbReference type="NCBI Taxonomy" id="92933"/>
    <lineage>
        <taxon>Bacteria</taxon>
        <taxon>Pseudomonadati</taxon>
        <taxon>Pseudomonadota</taxon>
        <taxon>Alphaproteobacteria</taxon>
        <taxon>Rhodospirillales</taxon>
        <taxon>Azospirillaceae</taxon>
        <taxon>Azospirillum</taxon>
    </lineage>
</organism>
<proteinExistence type="predicted"/>
<sequence length="201" mass="20548">MNPLLLILLLPILEIVGFIQVGDWIGAGPTIGLLLLSAVVGVFLVRHRGLAALTRAQTATAGGQAPIGAVLDGFCEVIAGILLIVPGFLSDLVAIALLIRPLRRGLGRWLLARMVGKGAFPMFGGPGFGRPAAGSGAGSAPGSGPGFGGGPRPGQPFPPPPGVIDGDYRDVSEDPAADPADTRRLEDSQWGNRRPGGPERG</sequence>
<dbReference type="PANTHER" id="PTHR35335:SF1">
    <property type="entry name" value="UPF0716 PROTEIN FXSA"/>
    <property type="match status" value="1"/>
</dbReference>